<evidence type="ECO:0000313" key="5">
    <source>
        <dbReference type="EMBL" id="KAF4145974.1"/>
    </source>
</evidence>
<dbReference type="Proteomes" id="UP000704712">
    <property type="component" value="Unassembled WGS sequence"/>
</dbReference>
<name>A0A833WJJ6_PHYIN</name>
<sequence length="170" mass="19076">MSKLFYAFAVLAVHVLTSSPTTAASNLPVNLVTGPAFTTPAGAAHRRFLRSIHEGEDSLKPSAFSEERTALRAMAYLLKPKQKKLAAALKKSTSKHKLSVAPEKMKSIQVLGDPKNPEREWFKRLYNSKRGDPQTLRKLGQFKTEAQLSRYIKFYDDMLAKAKNVRVQTK</sequence>
<evidence type="ECO:0000313" key="6">
    <source>
        <dbReference type="Proteomes" id="UP000602510"/>
    </source>
</evidence>
<evidence type="ECO:0000313" key="4">
    <source>
        <dbReference type="EMBL" id="KAF4145973.1"/>
    </source>
</evidence>
<dbReference type="EMBL" id="JAACNO010000657">
    <property type="protein sequence ID" value="KAF4145974.1"/>
    <property type="molecule type" value="Genomic_DNA"/>
</dbReference>
<evidence type="ECO:0000313" key="3">
    <source>
        <dbReference type="EMBL" id="KAF4043313.1"/>
    </source>
</evidence>
<dbReference type="EMBL" id="WSZM01000090">
    <property type="protein sequence ID" value="KAF4043313.1"/>
    <property type="molecule type" value="Genomic_DNA"/>
</dbReference>
<keyword evidence="1" id="KW-0732">Signal</keyword>
<comment type="caution">
    <text evidence="2">The sequence shown here is derived from an EMBL/GenBank/DDBJ whole genome shotgun (WGS) entry which is preliminary data.</text>
</comment>
<dbReference type="EMBL" id="JAACNO010000657">
    <property type="protein sequence ID" value="KAF4145973.1"/>
    <property type="molecule type" value="Genomic_DNA"/>
</dbReference>
<dbReference type="AlphaFoldDB" id="A0A833WJJ6"/>
<accession>A0A833WJJ6</accession>
<evidence type="ECO:0000313" key="2">
    <source>
        <dbReference type="EMBL" id="KAF4043312.1"/>
    </source>
</evidence>
<proteinExistence type="predicted"/>
<dbReference type="Proteomes" id="UP000602510">
    <property type="component" value="Unassembled WGS sequence"/>
</dbReference>
<dbReference type="OMA" id="QFARYNA"/>
<reference evidence="2" key="1">
    <citation type="submission" date="2020-04" db="EMBL/GenBank/DDBJ databases">
        <title>Hybrid Assembly of Korean Phytophthora infestans isolates.</title>
        <authorList>
            <person name="Prokchorchik M."/>
            <person name="Lee Y."/>
            <person name="Seo J."/>
            <person name="Cho J.-H."/>
            <person name="Park Y.-E."/>
            <person name="Jang D.-C."/>
            <person name="Im J.-S."/>
            <person name="Choi J.-G."/>
            <person name="Park H.-J."/>
            <person name="Lee G.-B."/>
            <person name="Lee Y.-G."/>
            <person name="Hong S.-Y."/>
            <person name="Cho K."/>
            <person name="Sohn K.H."/>
        </authorList>
    </citation>
    <scope>NUCLEOTIDE SEQUENCE</scope>
    <source>
        <strain evidence="2">KR_1_A1</strain>
        <strain evidence="4">KR_2_A2</strain>
    </source>
</reference>
<organism evidence="2 6">
    <name type="scientific">Phytophthora infestans</name>
    <name type="common">Potato late blight agent</name>
    <name type="synonym">Botrytis infestans</name>
    <dbReference type="NCBI Taxonomy" id="4787"/>
    <lineage>
        <taxon>Eukaryota</taxon>
        <taxon>Sar</taxon>
        <taxon>Stramenopiles</taxon>
        <taxon>Oomycota</taxon>
        <taxon>Peronosporomycetes</taxon>
        <taxon>Peronosporales</taxon>
        <taxon>Peronosporaceae</taxon>
        <taxon>Phytophthora</taxon>
    </lineage>
</organism>
<evidence type="ECO:0000256" key="1">
    <source>
        <dbReference type="SAM" id="SignalP"/>
    </source>
</evidence>
<protein>
    <recommendedName>
        <fullName evidence="7">RxLR effector protein</fullName>
    </recommendedName>
</protein>
<feature type="chain" id="PRO_5036239926" description="RxLR effector protein" evidence="1">
    <location>
        <begin position="24"/>
        <end position="170"/>
    </location>
</feature>
<dbReference type="EMBL" id="WSZM01000090">
    <property type="protein sequence ID" value="KAF4043312.1"/>
    <property type="molecule type" value="Genomic_DNA"/>
</dbReference>
<keyword evidence="6" id="KW-1185">Reference proteome</keyword>
<evidence type="ECO:0008006" key="7">
    <source>
        <dbReference type="Google" id="ProtNLM"/>
    </source>
</evidence>
<gene>
    <name evidence="2" type="ORF">GN244_ATG04353</name>
    <name evidence="3" type="ORF">GN244_ATG04354</name>
    <name evidence="4" type="ORF">GN958_ATG04796</name>
    <name evidence="5" type="ORF">GN958_ATG04797</name>
</gene>
<feature type="signal peptide" evidence="1">
    <location>
        <begin position="1"/>
        <end position="23"/>
    </location>
</feature>